<dbReference type="Proteomes" id="UP000320496">
    <property type="component" value="Chromosome"/>
</dbReference>
<dbReference type="Gene3D" id="3.40.30.10">
    <property type="entry name" value="Glutaredoxin"/>
    <property type="match status" value="1"/>
</dbReference>
<evidence type="ECO:0000256" key="1">
    <source>
        <dbReference type="ARBA" id="ARBA00003330"/>
    </source>
</evidence>
<comment type="similarity">
    <text evidence="10">Belongs to the peroxiredoxin family. BCP/PrxQ subfamily.</text>
</comment>
<protein>
    <recommendedName>
        <fullName evidence="3">thioredoxin-dependent peroxiredoxin</fullName>
        <ecNumber evidence="3">1.11.1.24</ecNumber>
    </recommendedName>
    <alternativeName>
        <fullName evidence="9">Thioredoxin peroxidase</fullName>
    </alternativeName>
    <alternativeName>
        <fullName evidence="11">Thioredoxin-dependent peroxiredoxin Bcp</fullName>
    </alternativeName>
</protein>
<evidence type="ECO:0000256" key="12">
    <source>
        <dbReference type="ARBA" id="ARBA00049091"/>
    </source>
</evidence>
<dbReference type="Pfam" id="PF00578">
    <property type="entry name" value="AhpC-TSA"/>
    <property type="match status" value="1"/>
</dbReference>
<dbReference type="AlphaFoldDB" id="A0A517Z3P1"/>
<evidence type="ECO:0000256" key="11">
    <source>
        <dbReference type="ARBA" id="ARBA00042639"/>
    </source>
</evidence>
<dbReference type="InterPro" id="IPR000866">
    <property type="entry name" value="AhpC/TSA"/>
</dbReference>
<evidence type="ECO:0000256" key="9">
    <source>
        <dbReference type="ARBA" id="ARBA00032824"/>
    </source>
</evidence>
<keyword evidence="8" id="KW-0676">Redox-active center</keyword>
<evidence type="ECO:0000256" key="3">
    <source>
        <dbReference type="ARBA" id="ARBA00013017"/>
    </source>
</evidence>
<evidence type="ECO:0000256" key="13">
    <source>
        <dbReference type="PIRSR" id="PIRSR000239-1"/>
    </source>
</evidence>
<dbReference type="PANTHER" id="PTHR42801:SF4">
    <property type="entry name" value="AHPC_TSA FAMILY PROTEIN"/>
    <property type="match status" value="1"/>
</dbReference>
<dbReference type="GO" id="GO:0008379">
    <property type="term" value="F:thioredoxin peroxidase activity"/>
    <property type="evidence" value="ECO:0007669"/>
    <property type="project" value="TreeGrafter"/>
</dbReference>
<evidence type="ECO:0000256" key="10">
    <source>
        <dbReference type="ARBA" id="ARBA00038489"/>
    </source>
</evidence>
<dbReference type="EC" id="1.11.1.24" evidence="3"/>
<evidence type="ECO:0000256" key="8">
    <source>
        <dbReference type="ARBA" id="ARBA00023284"/>
    </source>
</evidence>
<dbReference type="InterPro" id="IPR024706">
    <property type="entry name" value="Peroxiredoxin_AhpC-typ"/>
</dbReference>
<dbReference type="InterPro" id="IPR013766">
    <property type="entry name" value="Thioredoxin_domain"/>
</dbReference>
<dbReference type="PANTHER" id="PTHR42801">
    <property type="entry name" value="THIOREDOXIN-DEPENDENT PEROXIDE REDUCTASE"/>
    <property type="match status" value="1"/>
</dbReference>
<dbReference type="KEGG" id="mri:Mal4_13960"/>
<feature type="domain" description="Thioredoxin" evidence="14">
    <location>
        <begin position="7"/>
        <end position="160"/>
    </location>
</feature>
<proteinExistence type="inferred from homology"/>
<comment type="catalytic activity">
    <reaction evidence="12">
        <text>a hydroperoxide + [thioredoxin]-dithiol = an alcohol + [thioredoxin]-disulfide + H2O</text>
        <dbReference type="Rhea" id="RHEA:62620"/>
        <dbReference type="Rhea" id="RHEA-COMP:10698"/>
        <dbReference type="Rhea" id="RHEA-COMP:10700"/>
        <dbReference type="ChEBI" id="CHEBI:15377"/>
        <dbReference type="ChEBI" id="CHEBI:29950"/>
        <dbReference type="ChEBI" id="CHEBI:30879"/>
        <dbReference type="ChEBI" id="CHEBI:35924"/>
        <dbReference type="ChEBI" id="CHEBI:50058"/>
        <dbReference type="EC" id="1.11.1.24"/>
    </reaction>
</comment>
<dbReference type="InterPro" id="IPR050924">
    <property type="entry name" value="Peroxiredoxin_BCP/PrxQ"/>
</dbReference>
<name>A0A517Z3P1_9PLAN</name>
<keyword evidence="7" id="KW-1015">Disulfide bond</keyword>
<keyword evidence="5" id="KW-0049">Antioxidant</keyword>
<evidence type="ECO:0000256" key="5">
    <source>
        <dbReference type="ARBA" id="ARBA00022862"/>
    </source>
</evidence>
<evidence type="ECO:0000259" key="14">
    <source>
        <dbReference type="PROSITE" id="PS51352"/>
    </source>
</evidence>
<dbReference type="EMBL" id="CP036275">
    <property type="protein sequence ID" value="QDU37093.1"/>
    <property type="molecule type" value="Genomic_DNA"/>
</dbReference>
<organism evidence="15 16">
    <name type="scientific">Maioricimonas rarisocia</name>
    <dbReference type="NCBI Taxonomy" id="2528026"/>
    <lineage>
        <taxon>Bacteria</taxon>
        <taxon>Pseudomonadati</taxon>
        <taxon>Planctomycetota</taxon>
        <taxon>Planctomycetia</taxon>
        <taxon>Planctomycetales</taxon>
        <taxon>Planctomycetaceae</taxon>
        <taxon>Maioricimonas</taxon>
    </lineage>
</organism>
<feature type="active site" description="Cysteine sulfenic acid (-SOH) intermediate; for peroxidase activity" evidence="13">
    <location>
        <position position="50"/>
    </location>
</feature>
<keyword evidence="4 15" id="KW-0575">Peroxidase</keyword>
<evidence type="ECO:0000256" key="4">
    <source>
        <dbReference type="ARBA" id="ARBA00022559"/>
    </source>
</evidence>
<evidence type="ECO:0000313" key="15">
    <source>
        <dbReference type="EMBL" id="QDU37093.1"/>
    </source>
</evidence>
<comment type="subunit">
    <text evidence="2">Monomer.</text>
</comment>
<dbReference type="GO" id="GO:0034599">
    <property type="term" value="P:cellular response to oxidative stress"/>
    <property type="evidence" value="ECO:0007669"/>
    <property type="project" value="TreeGrafter"/>
</dbReference>
<dbReference type="FunFam" id="3.40.30.10:FF:000007">
    <property type="entry name" value="Thioredoxin-dependent thiol peroxidase"/>
    <property type="match status" value="1"/>
</dbReference>
<comment type="function">
    <text evidence="1">Thiol-specific peroxidase that catalyzes the reduction of hydrogen peroxide and organic hydroperoxides to water and alcohols, respectively. Plays a role in cell protection against oxidative stress by detoxifying peroxides and as sensor of hydrogen peroxide-mediated signaling events.</text>
</comment>
<sequence>MTESAMPQVGKSAPAFTLPAVPEGKIRLSQFKGEKNVILYFYPRDNTPGCTTEACDFRDNLGQFESADTVVLGVSTDSIKSHEKFATKFELPFPLLSDEDHNVCEKYGVWVEKKNYGKTYMGIQRATFLIDKKGKIAAVWPKVKVKGHVDEVREKLAELE</sequence>
<evidence type="ECO:0000256" key="7">
    <source>
        <dbReference type="ARBA" id="ARBA00023157"/>
    </source>
</evidence>
<accession>A0A517Z3P1</accession>
<dbReference type="NCBIfam" id="NF006960">
    <property type="entry name" value="PRK09437.1"/>
    <property type="match status" value="1"/>
</dbReference>
<reference evidence="15 16" key="1">
    <citation type="submission" date="2019-02" db="EMBL/GenBank/DDBJ databases">
        <title>Deep-cultivation of Planctomycetes and their phenomic and genomic characterization uncovers novel biology.</title>
        <authorList>
            <person name="Wiegand S."/>
            <person name="Jogler M."/>
            <person name="Boedeker C."/>
            <person name="Pinto D."/>
            <person name="Vollmers J."/>
            <person name="Rivas-Marin E."/>
            <person name="Kohn T."/>
            <person name="Peeters S.H."/>
            <person name="Heuer A."/>
            <person name="Rast P."/>
            <person name="Oberbeckmann S."/>
            <person name="Bunk B."/>
            <person name="Jeske O."/>
            <person name="Meyerdierks A."/>
            <person name="Storesund J.E."/>
            <person name="Kallscheuer N."/>
            <person name="Luecker S."/>
            <person name="Lage O.M."/>
            <person name="Pohl T."/>
            <person name="Merkel B.J."/>
            <person name="Hornburger P."/>
            <person name="Mueller R.-W."/>
            <person name="Bruemmer F."/>
            <person name="Labrenz M."/>
            <person name="Spormann A.M."/>
            <person name="Op den Camp H."/>
            <person name="Overmann J."/>
            <person name="Amann R."/>
            <person name="Jetten M.S.M."/>
            <person name="Mascher T."/>
            <person name="Medema M.H."/>
            <person name="Devos D.P."/>
            <person name="Kaster A.-K."/>
            <person name="Ovreas L."/>
            <person name="Rohde M."/>
            <person name="Galperin M.Y."/>
            <person name="Jogler C."/>
        </authorList>
    </citation>
    <scope>NUCLEOTIDE SEQUENCE [LARGE SCALE GENOMIC DNA]</scope>
    <source>
        <strain evidence="15 16">Mal4</strain>
    </source>
</reference>
<dbReference type="InterPro" id="IPR036249">
    <property type="entry name" value="Thioredoxin-like_sf"/>
</dbReference>
<dbReference type="PROSITE" id="PS51352">
    <property type="entry name" value="THIOREDOXIN_2"/>
    <property type="match status" value="1"/>
</dbReference>
<evidence type="ECO:0000256" key="6">
    <source>
        <dbReference type="ARBA" id="ARBA00023002"/>
    </source>
</evidence>
<keyword evidence="16" id="KW-1185">Reference proteome</keyword>
<dbReference type="PIRSF" id="PIRSF000239">
    <property type="entry name" value="AHPC"/>
    <property type="match status" value="1"/>
</dbReference>
<keyword evidence="6 15" id="KW-0560">Oxidoreductase</keyword>
<evidence type="ECO:0000256" key="2">
    <source>
        <dbReference type="ARBA" id="ARBA00011245"/>
    </source>
</evidence>
<dbReference type="GO" id="GO:0005737">
    <property type="term" value="C:cytoplasm"/>
    <property type="evidence" value="ECO:0007669"/>
    <property type="project" value="TreeGrafter"/>
</dbReference>
<dbReference type="CDD" id="cd03017">
    <property type="entry name" value="PRX_BCP"/>
    <property type="match status" value="1"/>
</dbReference>
<gene>
    <name evidence="15" type="primary">bcp_2</name>
    <name evidence="15" type="ORF">Mal4_13960</name>
</gene>
<evidence type="ECO:0000313" key="16">
    <source>
        <dbReference type="Proteomes" id="UP000320496"/>
    </source>
</evidence>
<dbReference type="SUPFAM" id="SSF52833">
    <property type="entry name" value="Thioredoxin-like"/>
    <property type="match status" value="1"/>
</dbReference>
<dbReference type="GO" id="GO:0045454">
    <property type="term" value="P:cell redox homeostasis"/>
    <property type="evidence" value="ECO:0007669"/>
    <property type="project" value="TreeGrafter"/>
</dbReference>